<dbReference type="RefSeq" id="WP_353498391.1">
    <property type="nucleotide sequence ID" value="NZ_CP115920.1"/>
</dbReference>
<dbReference type="AlphaFoldDB" id="A0AAU8BKK2"/>
<organism evidence="1">
    <name type="scientific">Vibrio chaetopteri</name>
    <dbReference type="NCBI Taxonomy" id="3016528"/>
    <lineage>
        <taxon>Bacteria</taxon>
        <taxon>Pseudomonadati</taxon>
        <taxon>Pseudomonadota</taxon>
        <taxon>Gammaproteobacteria</taxon>
        <taxon>Vibrionales</taxon>
        <taxon>Vibrionaceae</taxon>
        <taxon>Vibrio</taxon>
    </lineage>
</organism>
<protein>
    <submittedName>
        <fullName evidence="1">Uncharacterized protein</fullName>
    </submittedName>
</protein>
<dbReference type="EMBL" id="CP115920">
    <property type="protein sequence ID" value="XCD17182.1"/>
    <property type="molecule type" value="Genomic_DNA"/>
</dbReference>
<reference evidence="1" key="1">
    <citation type="submission" date="2023-01" db="EMBL/GenBank/DDBJ databases">
        <title>Vibrio sp. CB1-14 genome sequencing.</title>
        <authorList>
            <person name="Otstavnykh N."/>
            <person name="Isaeva M."/>
            <person name="Meleshko D."/>
        </authorList>
    </citation>
    <scope>NUCLEOTIDE SEQUENCE</scope>
    <source>
        <strain evidence="1">CB1-14</strain>
    </source>
</reference>
<gene>
    <name evidence="1" type="ORF">PG915_06545</name>
</gene>
<proteinExistence type="predicted"/>
<name>A0AAU8BKK2_9VIBR</name>
<dbReference type="KEGG" id="vck:PG915_06545"/>
<sequence>MLDELCTRPSQDDVARNWLIDTPDALNDADDHGYGLSSPFNLSKGWLAQDGSLITDRH</sequence>
<evidence type="ECO:0000313" key="1">
    <source>
        <dbReference type="EMBL" id="XCD17182.1"/>
    </source>
</evidence>
<accession>A0AAU8BKK2</accession>